<dbReference type="NCBIfam" id="TIGR03769">
    <property type="entry name" value="P_ac_wall_RPT"/>
    <property type="match status" value="1"/>
</dbReference>
<feature type="transmembrane region" description="Helical" evidence="2">
    <location>
        <begin position="269"/>
        <end position="290"/>
    </location>
</feature>
<feature type="signal peptide" evidence="3">
    <location>
        <begin position="1"/>
        <end position="23"/>
    </location>
</feature>
<dbReference type="InterPro" id="IPR022435">
    <property type="entry name" value="Surface-anchored_actinobac"/>
</dbReference>
<evidence type="ECO:0000313" key="4">
    <source>
        <dbReference type="EMBL" id="SER34373.1"/>
    </source>
</evidence>
<keyword evidence="5" id="KW-1185">Reference proteome</keyword>
<feature type="compositionally biased region" description="Low complexity" evidence="1">
    <location>
        <begin position="236"/>
        <end position="253"/>
    </location>
</feature>
<reference evidence="5" key="1">
    <citation type="submission" date="2016-10" db="EMBL/GenBank/DDBJ databases">
        <authorList>
            <person name="Varghese N."/>
            <person name="Submissions S."/>
        </authorList>
    </citation>
    <scope>NUCLEOTIDE SEQUENCE [LARGE SCALE GENOMIC DNA]</scope>
    <source>
        <strain evidence="5">CGMCC 4.3525</strain>
    </source>
</reference>
<dbReference type="Proteomes" id="UP000199352">
    <property type="component" value="Unassembled WGS sequence"/>
</dbReference>
<dbReference type="AlphaFoldDB" id="A0A1H9NG46"/>
<accession>A0A1H9NG46</accession>
<keyword evidence="2" id="KW-0472">Membrane</keyword>
<evidence type="ECO:0000313" key="5">
    <source>
        <dbReference type="Proteomes" id="UP000199352"/>
    </source>
</evidence>
<dbReference type="STRING" id="402600.SAMN05216188_110168"/>
<dbReference type="OrthoDB" id="4424311at2"/>
<keyword evidence="3" id="KW-0732">Signal</keyword>
<evidence type="ECO:0000256" key="3">
    <source>
        <dbReference type="SAM" id="SignalP"/>
    </source>
</evidence>
<sequence>MRRSLPSALLVVAALLAPAAALAQPPSDGPDQTIAPDQRTAVDEAVLARGHVDIGPRYVNGAWKLMVHDDTGEQSAWRDLDRTVFQVSDKALLTVPDNPAYAFIGKPGAKVHVLPQVQNTEVTWVGWNTQDPEVMETVDRGVTLTLTGVDGPGELFVYLQAGNFGAADVLWDSTKAERQDIWVDTNTHTHANWVFTTPGVYFVQVEAHAKLVDGKETRNTATLRFAVGDATDTKAALAAAPRTPASAAPSTTASEEDSSGDDSGSGPPWGVIALIAAVAVLGVLVVVVIVRGRAAKRQGTSG</sequence>
<feature type="region of interest" description="Disordered" evidence="1">
    <location>
        <begin position="236"/>
        <end position="265"/>
    </location>
</feature>
<proteinExistence type="predicted"/>
<protein>
    <submittedName>
        <fullName evidence="4">Putative ABC transporter-associated repeat protein</fullName>
    </submittedName>
</protein>
<keyword evidence="2" id="KW-1133">Transmembrane helix</keyword>
<dbReference type="EMBL" id="FOFR01000010">
    <property type="protein sequence ID" value="SER34373.1"/>
    <property type="molecule type" value="Genomic_DNA"/>
</dbReference>
<feature type="chain" id="PRO_5011755309" evidence="3">
    <location>
        <begin position="24"/>
        <end position="302"/>
    </location>
</feature>
<keyword evidence="2" id="KW-0812">Transmembrane</keyword>
<gene>
    <name evidence="4" type="ORF">SAMN05216188_110168</name>
</gene>
<dbReference type="NCBIfam" id="NF038134">
    <property type="entry name" value="choice_anch_M"/>
    <property type="match status" value="1"/>
</dbReference>
<evidence type="ECO:0000256" key="2">
    <source>
        <dbReference type="SAM" id="Phobius"/>
    </source>
</evidence>
<evidence type="ECO:0000256" key="1">
    <source>
        <dbReference type="SAM" id="MobiDB-lite"/>
    </source>
</evidence>
<organism evidence="4 5">
    <name type="scientific">Lentzea xinjiangensis</name>
    <dbReference type="NCBI Taxonomy" id="402600"/>
    <lineage>
        <taxon>Bacteria</taxon>
        <taxon>Bacillati</taxon>
        <taxon>Actinomycetota</taxon>
        <taxon>Actinomycetes</taxon>
        <taxon>Pseudonocardiales</taxon>
        <taxon>Pseudonocardiaceae</taxon>
        <taxon>Lentzea</taxon>
    </lineage>
</organism>
<dbReference type="RefSeq" id="WP_143116187.1">
    <property type="nucleotide sequence ID" value="NZ_FOFR01000010.1"/>
</dbReference>
<name>A0A1H9NG46_9PSEU</name>